<feature type="compositionally biased region" description="Low complexity" evidence="1">
    <location>
        <begin position="43"/>
        <end position="58"/>
    </location>
</feature>
<reference evidence="2" key="1">
    <citation type="submission" date="2023-10" db="EMBL/GenBank/DDBJ databases">
        <authorList>
            <person name="Hackl T."/>
        </authorList>
    </citation>
    <scope>NUCLEOTIDE SEQUENCE</scope>
</reference>
<dbReference type="EMBL" id="CAUWAG010000003">
    <property type="protein sequence ID" value="CAJ2500419.1"/>
    <property type="molecule type" value="Genomic_DNA"/>
</dbReference>
<feature type="compositionally biased region" description="Polar residues" evidence="1">
    <location>
        <begin position="67"/>
        <end position="76"/>
    </location>
</feature>
<organism evidence="2 3">
    <name type="scientific">Anthostomella pinea</name>
    <dbReference type="NCBI Taxonomy" id="933095"/>
    <lineage>
        <taxon>Eukaryota</taxon>
        <taxon>Fungi</taxon>
        <taxon>Dikarya</taxon>
        <taxon>Ascomycota</taxon>
        <taxon>Pezizomycotina</taxon>
        <taxon>Sordariomycetes</taxon>
        <taxon>Xylariomycetidae</taxon>
        <taxon>Xylariales</taxon>
        <taxon>Xylariaceae</taxon>
        <taxon>Anthostomella</taxon>
    </lineage>
</organism>
<evidence type="ECO:0000313" key="3">
    <source>
        <dbReference type="Proteomes" id="UP001295740"/>
    </source>
</evidence>
<keyword evidence="3" id="KW-1185">Reference proteome</keyword>
<dbReference type="Proteomes" id="UP001295740">
    <property type="component" value="Unassembled WGS sequence"/>
</dbReference>
<evidence type="ECO:0000313" key="2">
    <source>
        <dbReference type="EMBL" id="CAJ2500419.1"/>
    </source>
</evidence>
<gene>
    <name evidence="2" type="ORF">KHLLAP_LOCUS887</name>
</gene>
<proteinExistence type="predicted"/>
<comment type="caution">
    <text evidence="2">The sequence shown here is derived from an EMBL/GenBank/DDBJ whole genome shotgun (WGS) entry which is preliminary data.</text>
</comment>
<feature type="region of interest" description="Disordered" evidence="1">
    <location>
        <begin position="1"/>
        <end position="93"/>
    </location>
</feature>
<name>A0AAI8V8R1_9PEZI</name>
<accession>A0AAI8V8R1</accession>
<evidence type="ECO:0000256" key="1">
    <source>
        <dbReference type="SAM" id="MobiDB-lite"/>
    </source>
</evidence>
<protein>
    <submittedName>
        <fullName evidence="2">Uu.00g032720.m01.CDS01</fullName>
    </submittedName>
</protein>
<sequence>MSNQDAHQGGDLFDMAKDGTKVPGDAGKMNTVPSVPDPHQKNASAAGGLGAKSLAGAADNPLEGGETDNNAISATGHSMPASAFSKPSGSGGK</sequence>
<dbReference type="AlphaFoldDB" id="A0AAI8V8R1"/>